<dbReference type="InterPro" id="IPR053243">
    <property type="entry name" value="SJ_maturation_regulator"/>
</dbReference>
<feature type="domain" description="SRCR" evidence="7">
    <location>
        <begin position="1"/>
        <end position="58"/>
    </location>
</feature>
<comment type="caution">
    <text evidence="8">The sequence shown here is derived from an EMBL/GenBank/DDBJ whole genome shotgun (WGS) entry which is preliminary data.</text>
</comment>
<evidence type="ECO:0000256" key="5">
    <source>
        <dbReference type="PROSITE-ProRule" id="PRU00196"/>
    </source>
</evidence>
<dbReference type="SUPFAM" id="SSF56487">
    <property type="entry name" value="SRCR-like"/>
    <property type="match status" value="1"/>
</dbReference>
<evidence type="ECO:0000256" key="2">
    <source>
        <dbReference type="ARBA" id="ARBA00022737"/>
    </source>
</evidence>
<sequence>VSSSTAYSNAWFGQGSAPSSNVYPNCNGNELSIFECPTGYTWGYTSCSHSEDAGIRCTSISL</sequence>
<feature type="disulfide bond" evidence="5">
    <location>
        <begin position="26"/>
        <end position="36"/>
    </location>
</feature>
<feature type="region of interest" description="Disordered" evidence="6">
    <location>
        <begin position="1"/>
        <end position="20"/>
    </location>
</feature>
<dbReference type="InterPro" id="IPR001190">
    <property type="entry name" value="SRCR"/>
</dbReference>
<evidence type="ECO:0000313" key="8">
    <source>
        <dbReference type="EMBL" id="KAL3880257.1"/>
    </source>
</evidence>
<keyword evidence="1" id="KW-0732">Signal</keyword>
<dbReference type="Gene3D" id="3.10.250.10">
    <property type="entry name" value="SRCR-like domain"/>
    <property type="match status" value="1"/>
</dbReference>
<name>A0ABD3X2J0_SINWO</name>
<evidence type="ECO:0000256" key="6">
    <source>
        <dbReference type="SAM" id="MobiDB-lite"/>
    </source>
</evidence>
<gene>
    <name evidence="8" type="ORF">ACJMK2_032506</name>
</gene>
<dbReference type="PANTHER" id="PTHR47653:SF1">
    <property type="entry name" value="DELETED IN MALIGNANT BRAIN TUMORS 1 PROTEIN"/>
    <property type="match status" value="1"/>
</dbReference>
<feature type="non-terminal residue" evidence="8">
    <location>
        <position position="1"/>
    </location>
</feature>
<keyword evidence="9" id="KW-1185">Reference proteome</keyword>
<protein>
    <recommendedName>
        <fullName evidence="7">SRCR domain-containing protein</fullName>
    </recommendedName>
</protein>
<evidence type="ECO:0000259" key="7">
    <source>
        <dbReference type="PROSITE" id="PS50287"/>
    </source>
</evidence>
<organism evidence="8 9">
    <name type="scientific">Sinanodonta woodiana</name>
    <name type="common">Chinese pond mussel</name>
    <name type="synonym">Anodonta woodiana</name>
    <dbReference type="NCBI Taxonomy" id="1069815"/>
    <lineage>
        <taxon>Eukaryota</taxon>
        <taxon>Metazoa</taxon>
        <taxon>Spiralia</taxon>
        <taxon>Lophotrochozoa</taxon>
        <taxon>Mollusca</taxon>
        <taxon>Bivalvia</taxon>
        <taxon>Autobranchia</taxon>
        <taxon>Heteroconchia</taxon>
        <taxon>Palaeoheterodonta</taxon>
        <taxon>Unionida</taxon>
        <taxon>Unionoidea</taxon>
        <taxon>Unionidae</taxon>
        <taxon>Unioninae</taxon>
        <taxon>Sinanodonta</taxon>
    </lineage>
</organism>
<dbReference type="PANTHER" id="PTHR47653">
    <property type="entry name" value="PROTEIN BARK BEETLE"/>
    <property type="match status" value="1"/>
</dbReference>
<evidence type="ECO:0000256" key="3">
    <source>
        <dbReference type="ARBA" id="ARBA00023157"/>
    </source>
</evidence>
<dbReference type="PROSITE" id="PS50287">
    <property type="entry name" value="SRCR_2"/>
    <property type="match status" value="1"/>
</dbReference>
<accession>A0ABD3X2J0</accession>
<dbReference type="Proteomes" id="UP001634394">
    <property type="component" value="Unassembled WGS sequence"/>
</dbReference>
<keyword evidence="3 5" id="KW-1015">Disulfide bond</keyword>
<evidence type="ECO:0000256" key="4">
    <source>
        <dbReference type="ARBA" id="ARBA00023180"/>
    </source>
</evidence>
<evidence type="ECO:0000313" key="9">
    <source>
        <dbReference type="Proteomes" id="UP001634394"/>
    </source>
</evidence>
<proteinExistence type="predicted"/>
<keyword evidence="2" id="KW-0677">Repeat</keyword>
<dbReference type="Pfam" id="PF00530">
    <property type="entry name" value="SRCR"/>
    <property type="match status" value="1"/>
</dbReference>
<keyword evidence="4" id="KW-0325">Glycoprotein</keyword>
<feature type="non-terminal residue" evidence="8">
    <location>
        <position position="62"/>
    </location>
</feature>
<evidence type="ECO:0000256" key="1">
    <source>
        <dbReference type="ARBA" id="ARBA00022729"/>
    </source>
</evidence>
<dbReference type="AlphaFoldDB" id="A0ABD3X2J0"/>
<dbReference type="EMBL" id="JBJQND010000004">
    <property type="protein sequence ID" value="KAL3880257.1"/>
    <property type="molecule type" value="Genomic_DNA"/>
</dbReference>
<dbReference type="InterPro" id="IPR036772">
    <property type="entry name" value="SRCR-like_dom_sf"/>
</dbReference>
<comment type="caution">
    <text evidence="5">Lacks conserved residue(s) required for the propagation of feature annotation.</text>
</comment>
<reference evidence="8 9" key="1">
    <citation type="submission" date="2024-11" db="EMBL/GenBank/DDBJ databases">
        <title>Chromosome-level genome assembly of the freshwater bivalve Anodonta woodiana.</title>
        <authorList>
            <person name="Chen X."/>
        </authorList>
    </citation>
    <scope>NUCLEOTIDE SEQUENCE [LARGE SCALE GENOMIC DNA]</scope>
    <source>
        <strain evidence="8">MN2024</strain>
        <tissue evidence="8">Gills</tissue>
    </source>
</reference>